<organism evidence="1 2">
    <name type="scientific">Rubellicoccus peritrichatus</name>
    <dbReference type="NCBI Taxonomy" id="3080537"/>
    <lineage>
        <taxon>Bacteria</taxon>
        <taxon>Pseudomonadati</taxon>
        <taxon>Verrucomicrobiota</taxon>
        <taxon>Opitutia</taxon>
        <taxon>Puniceicoccales</taxon>
        <taxon>Cerasicoccaceae</taxon>
        <taxon>Rubellicoccus</taxon>
    </lineage>
</organism>
<accession>A0AAQ3LB27</accession>
<evidence type="ECO:0008006" key="3">
    <source>
        <dbReference type="Google" id="ProtNLM"/>
    </source>
</evidence>
<keyword evidence="2" id="KW-1185">Reference proteome</keyword>
<dbReference type="PANTHER" id="PTHR12631">
    <property type="entry name" value="ALPHA-L-IDURONIDASE"/>
    <property type="match status" value="1"/>
</dbReference>
<dbReference type="InterPro" id="IPR017853">
    <property type="entry name" value="GH"/>
</dbReference>
<dbReference type="KEGG" id="puo:RZN69_20475"/>
<dbReference type="InterPro" id="IPR008979">
    <property type="entry name" value="Galactose-bd-like_sf"/>
</dbReference>
<evidence type="ECO:0000313" key="2">
    <source>
        <dbReference type="Proteomes" id="UP001304300"/>
    </source>
</evidence>
<dbReference type="Gene3D" id="2.60.120.430">
    <property type="entry name" value="Galactose-binding lectin"/>
    <property type="match status" value="1"/>
</dbReference>
<dbReference type="RefSeq" id="WP_317833317.1">
    <property type="nucleotide sequence ID" value="NZ_CP136920.1"/>
</dbReference>
<protein>
    <recommendedName>
        <fullName evidence="3">F5/8 type C domain-containing protein</fullName>
    </recommendedName>
</protein>
<dbReference type="AlphaFoldDB" id="A0AAQ3LB27"/>
<dbReference type="InterPro" id="IPR051923">
    <property type="entry name" value="Glycosyl_Hydrolase_39"/>
</dbReference>
<reference evidence="1 2" key="1">
    <citation type="submission" date="2023-10" db="EMBL/GenBank/DDBJ databases">
        <title>Rubellicoccus peritrichatus gen. nov., sp. nov., isolated from an algae of coral reef tank.</title>
        <authorList>
            <person name="Luo J."/>
        </authorList>
    </citation>
    <scope>NUCLEOTIDE SEQUENCE [LARGE SCALE GENOMIC DNA]</scope>
    <source>
        <strain evidence="1 2">CR14</strain>
    </source>
</reference>
<dbReference type="EMBL" id="CP136920">
    <property type="protein sequence ID" value="WOO41002.1"/>
    <property type="molecule type" value="Genomic_DNA"/>
</dbReference>
<sequence>MNIPAFLKRRVLPVTLLIGLPCLGAIVSDSDRSLQHVLVNPLEPGADIHKGAWNMTDPYIEVAENVEPQMGAAALTFGGNVKRNKGKGDFSLSGLVPGETKQFAIFVHLTDDANVSTLGLQVRDNEGEILQLHVPADWTGWKTVEFDLEDFPVTQTYPQAGKNSAIDFPIRNVHFSWFSEHDGPTEVTVDGLTAVTELDNKFDGQVKVDIQAPDEVEAGDVLQAFAYFTNYSDSDVELTVDYSLQRNPRFFNDPLGDPVYGSNHAPEGQTWVEVNGERIDDDKSMDGKMWTTSSLPGKPKHYSSADVIVDLEKLRTIRQMKWRSGDANKTWFVDVMASMDGEDFYEVAELQGVDQHAKWGINQFPEFEPFDARWVKFHYRTKGEKVNTIHFPSEIMILDGVDDETVGIPDVGEIVDSGSAVVTVPARSFATEFLDFFTPIEGGVYLLGVDVKGEGIHQVEYRNVFTALADKPGLLHNPDARVVINTSRPELVPKIAELGSGWVRFENMKWPFVSSEPHKYQYNPGVKPWAIRFDDLYKDYKDHGIEILPYMFLIPKWSSQPGPDVPERMLLTQRPKNLADYGEFCFQTVARYGSKKHPPEVLKTEDKVSGLNLINYYEMYNEPNMNPSPKATWGAWAAPMSDFYEMMRFGAEGVKAADPDAIITSTAYAGATVDVVDPMRTYTYADGKHPIDFIDIINVHYYSGHEAPETSTTDGNVRKSTGQTFAKNMRELSEWRDRYVPGKPIWMTETGYDTAGPFGTNETIQAARLPRQVMLCLANGVEKVFVYREAGSTPSKHAASGLLRNDYSKKPSWYTYGTLIREFVDVKGGAIRLPYEDENVWLLLWDNGGAPMVTAWTVNGSAKLDIDLGPCVMTDAFGSKTALDSTEGFELGIYPVYMNGFKNLSEIDFLKGEYLAQEVAYQKYLGDVAALNKYLFDFGHEDQVGTLRMESIKTPFIAVQNDSLWSDETGYGFNTEAKSTDDRKYLRDRKLDRDSVKVNGEVFSFEVEPGRYMISLKADSYVDTLDTVVSYGNNSPIKLEVSKSNPIAETEIAVVDPDTKVNVEVVGAPGNLYWIKCVELM</sequence>
<dbReference type="Gene3D" id="3.20.20.80">
    <property type="entry name" value="Glycosidases"/>
    <property type="match status" value="1"/>
</dbReference>
<dbReference type="SUPFAM" id="SSF51445">
    <property type="entry name" value="(Trans)glycosidases"/>
    <property type="match status" value="1"/>
</dbReference>
<dbReference type="PANTHER" id="PTHR12631:SF10">
    <property type="entry name" value="BETA-XYLOSIDASE-LIKE PROTEIN-RELATED"/>
    <property type="match status" value="1"/>
</dbReference>
<dbReference type="GO" id="GO:0004553">
    <property type="term" value="F:hydrolase activity, hydrolyzing O-glycosyl compounds"/>
    <property type="evidence" value="ECO:0007669"/>
    <property type="project" value="TreeGrafter"/>
</dbReference>
<dbReference type="Gene3D" id="2.60.120.260">
    <property type="entry name" value="Galactose-binding domain-like"/>
    <property type="match status" value="1"/>
</dbReference>
<proteinExistence type="predicted"/>
<evidence type="ECO:0000313" key="1">
    <source>
        <dbReference type="EMBL" id="WOO41002.1"/>
    </source>
</evidence>
<dbReference type="Proteomes" id="UP001304300">
    <property type="component" value="Chromosome"/>
</dbReference>
<dbReference type="SUPFAM" id="SSF49785">
    <property type="entry name" value="Galactose-binding domain-like"/>
    <property type="match status" value="1"/>
</dbReference>
<name>A0AAQ3LB27_9BACT</name>
<gene>
    <name evidence="1" type="ORF">RZN69_20475</name>
</gene>